<dbReference type="GO" id="GO:0005886">
    <property type="term" value="C:plasma membrane"/>
    <property type="evidence" value="ECO:0007669"/>
    <property type="project" value="UniProtKB-SubCell"/>
</dbReference>
<feature type="transmembrane region" description="Helical" evidence="12">
    <location>
        <begin position="236"/>
        <end position="259"/>
    </location>
</feature>
<keyword evidence="6" id="KW-0633">Potassium transport</keyword>
<evidence type="ECO:0000256" key="11">
    <source>
        <dbReference type="ARBA" id="ARBA00023136"/>
    </source>
</evidence>
<comment type="subcellular location">
    <subcellularLocation>
        <location evidence="1">Cell inner membrane</location>
        <topology evidence="1">Multi-pass membrane protein</topology>
    </subcellularLocation>
</comment>
<dbReference type="InterPro" id="IPR004772">
    <property type="entry name" value="TrkH"/>
</dbReference>
<protein>
    <recommendedName>
        <fullName evidence="14">Trk system potassium uptake protein</fullName>
    </recommendedName>
</protein>
<evidence type="ECO:0000256" key="4">
    <source>
        <dbReference type="ARBA" id="ARBA00022475"/>
    </source>
</evidence>
<evidence type="ECO:0000256" key="7">
    <source>
        <dbReference type="ARBA" id="ARBA00022692"/>
    </source>
</evidence>
<dbReference type="InterPro" id="IPR003445">
    <property type="entry name" value="Cat_transpt"/>
</dbReference>
<dbReference type="AlphaFoldDB" id="A0A381Q1W7"/>
<keyword evidence="10" id="KW-0406">Ion transport</keyword>
<name>A0A381Q1W7_9ZZZZ</name>
<feature type="transmembrane region" description="Helical" evidence="12">
    <location>
        <begin position="7"/>
        <end position="31"/>
    </location>
</feature>
<keyword evidence="4" id="KW-1003">Cell membrane</keyword>
<proteinExistence type="inferred from homology"/>
<evidence type="ECO:0000256" key="3">
    <source>
        <dbReference type="ARBA" id="ARBA00022448"/>
    </source>
</evidence>
<evidence type="ECO:0000256" key="5">
    <source>
        <dbReference type="ARBA" id="ARBA00022519"/>
    </source>
</evidence>
<evidence type="ECO:0000256" key="10">
    <source>
        <dbReference type="ARBA" id="ARBA00023065"/>
    </source>
</evidence>
<feature type="transmembrane region" description="Helical" evidence="12">
    <location>
        <begin position="134"/>
        <end position="159"/>
    </location>
</feature>
<dbReference type="PANTHER" id="PTHR32024:SF2">
    <property type="entry name" value="TRK SYSTEM POTASSIUM UPTAKE PROTEIN TRKG-RELATED"/>
    <property type="match status" value="1"/>
</dbReference>
<dbReference type="GO" id="GO:0015379">
    <property type="term" value="F:potassium:chloride symporter activity"/>
    <property type="evidence" value="ECO:0007669"/>
    <property type="project" value="InterPro"/>
</dbReference>
<sequence length="485" mass="54296">MHFRSIAYVIGTLLLVTSIAMLFPIAVSLIYQEGDLSALLISVAVAFGMGLPLWWFSPGHYELSFRDAVLIAVLGWVVISAVSTLPFIIHGSIPSFTDAFFEMMSGFTTTGATILNDIESVPHGLLFWRSETHLLGGMGFLTLTLIFLPHGMAGVRIFRAESSPGQVITKEKFLPRNRDAMIWLWSIYLGLNLLQTLLLWGGGMSMFDSLCHAFSTVATAGFSTKNASIGYYSNVYFDWVIIIFMFLGGMTFMLFYYMLKGEWNLVRLNTELRWYASIVVFFCGISTLILWMNGSYDGFFEALRYASFQIISLLTTTGFTTADYELWPQAALMLLYIVCFIGACAGSTTSGIKIVHFVIIWKYMVTSVKKMFFQPRTILPIHLNHRVIDSSAINLSICYFIANIFLLFVGAAVMVLVDSMDYQTAMSSVISALMNIGPGFGEIGPSENYSQISALGKWFLAWLMLVGRLEMFSALVLLFPSFWKR</sequence>
<keyword evidence="9 12" id="KW-1133">Transmembrane helix</keyword>
<reference evidence="13" key="1">
    <citation type="submission" date="2018-05" db="EMBL/GenBank/DDBJ databases">
        <authorList>
            <person name="Lanie J.A."/>
            <person name="Ng W.-L."/>
            <person name="Kazmierczak K.M."/>
            <person name="Andrzejewski T.M."/>
            <person name="Davidsen T.M."/>
            <person name="Wayne K.J."/>
            <person name="Tettelin H."/>
            <person name="Glass J.I."/>
            <person name="Rusch D."/>
            <person name="Podicherti R."/>
            <person name="Tsui H.-C.T."/>
            <person name="Winkler M.E."/>
        </authorList>
    </citation>
    <scope>NUCLEOTIDE SEQUENCE</scope>
</reference>
<dbReference type="PIRSF" id="PIRSF006247">
    <property type="entry name" value="TrkH"/>
    <property type="match status" value="1"/>
</dbReference>
<dbReference type="EMBL" id="UINC01001167">
    <property type="protein sequence ID" value="SUZ73080.1"/>
    <property type="molecule type" value="Genomic_DNA"/>
</dbReference>
<comment type="similarity">
    <text evidence="2">Belongs to the TrkH potassium transport family.</text>
</comment>
<evidence type="ECO:0000256" key="9">
    <source>
        <dbReference type="ARBA" id="ARBA00022989"/>
    </source>
</evidence>
<accession>A0A381Q1W7</accession>
<keyword evidence="7 12" id="KW-0812">Transmembrane</keyword>
<evidence type="ECO:0000313" key="13">
    <source>
        <dbReference type="EMBL" id="SUZ73080.1"/>
    </source>
</evidence>
<evidence type="ECO:0000256" key="2">
    <source>
        <dbReference type="ARBA" id="ARBA00009137"/>
    </source>
</evidence>
<keyword evidence="11 12" id="KW-0472">Membrane</keyword>
<keyword evidence="3" id="KW-0813">Transport</keyword>
<evidence type="ECO:0000256" key="8">
    <source>
        <dbReference type="ARBA" id="ARBA00022958"/>
    </source>
</evidence>
<keyword evidence="8" id="KW-0630">Potassium</keyword>
<feature type="transmembrane region" description="Helical" evidence="12">
    <location>
        <begin position="274"/>
        <end position="291"/>
    </location>
</feature>
<feature type="transmembrane region" description="Helical" evidence="12">
    <location>
        <begin position="459"/>
        <end position="479"/>
    </location>
</feature>
<feature type="transmembrane region" description="Helical" evidence="12">
    <location>
        <begin position="334"/>
        <end position="361"/>
    </location>
</feature>
<dbReference type="PANTHER" id="PTHR32024">
    <property type="entry name" value="TRK SYSTEM POTASSIUM UPTAKE PROTEIN TRKG-RELATED"/>
    <property type="match status" value="1"/>
</dbReference>
<dbReference type="Pfam" id="PF02386">
    <property type="entry name" value="TrkH"/>
    <property type="match status" value="2"/>
</dbReference>
<feature type="transmembrane region" description="Helical" evidence="12">
    <location>
        <begin position="68"/>
        <end position="89"/>
    </location>
</feature>
<evidence type="ECO:0000256" key="6">
    <source>
        <dbReference type="ARBA" id="ARBA00022538"/>
    </source>
</evidence>
<keyword evidence="5" id="KW-0997">Cell inner membrane</keyword>
<gene>
    <name evidence="13" type="ORF">METZ01_LOCUS25934</name>
</gene>
<feature type="transmembrane region" description="Helical" evidence="12">
    <location>
        <begin position="392"/>
        <end position="417"/>
    </location>
</feature>
<feature type="transmembrane region" description="Helical" evidence="12">
    <location>
        <begin position="180"/>
        <end position="200"/>
    </location>
</feature>
<evidence type="ECO:0008006" key="14">
    <source>
        <dbReference type="Google" id="ProtNLM"/>
    </source>
</evidence>
<feature type="transmembrane region" description="Helical" evidence="12">
    <location>
        <begin position="37"/>
        <end position="56"/>
    </location>
</feature>
<evidence type="ECO:0000256" key="12">
    <source>
        <dbReference type="SAM" id="Phobius"/>
    </source>
</evidence>
<organism evidence="13">
    <name type="scientific">marine metagenome</name>
    <dbReference type="NCBI Taxonomy" id="408172"/>
    <lineage>
        <taxon>unclassified sequences</taxon>
        <taxon>metagenomes</taxon>
        <taxon>ecological metagenomes</taxon>
    </lineage>
</organism>
<evidence type="ECO:0000256" key="1">
    <source>
        <dbReference type="ARBA" id="ARBA00004429"/>
    </source>
</evidence>